<organism evidence="3 4">
    <name type="scientific">Lagenidium giganteum</name>
    <dbReference type="NCBI Taxonomy" id="4803"/>
    <lineage>
        <taxon>Eukaryota</taxon>
        <taxon>Sar</taxon>
        <taxon>Stramenopiles</taxon>
        <taxon>Oomycota</taxon>
        <taxon>Peronosporomycetes</taxon>
        <taxon>Pythiales</taxon>
        <taxon>Pythiaceae</taxon>
    </lineage>
</organism>
<evidence type="ECO:0000313" key="3">
    <source>
        <dbReference type="EMBL" id="DAZ93014.1"/>
    </source>
</evidence>
<dbReference type="InterPro" id="IPR001683">
    <property type="entry name" value="PX_dom"/>
</dbReference>
<dbReference type="InterPro" id="IPR036871">
    <property type="entry name" value="PX_dom_sf"/>
</dbReference>
<dbReference type="Proteomes" id="UP001146120">
    <property type="component" value="Unassembled WGS sequence"/>
</dbReference>
<name>A0AAV2YJY8_9STRA</name>
<dbReference type="SMART" id="SM00312">
    <property type="entry name" value="PX"/>
    <property type="match status" value="1"/>
</dbReference>
<dbReference type="GO" id="GO:0005768">
    <property type="term" value="C:endosome"/>
    <property type="evidence" value="ECO:0007669"/>
    <property type="project" value="TreeGrafter"/>
</dbReference>
<accession>A0AAV2YJY8</accession>
<keyword evidence="4" id="KW-1185">Reference proteome</keyword>
<dbReference type="Gene3D" id="1.20.1270.60">
    <property type="entry name" value="Arfaptin homology (AH) domain/BAR domain"/>
    <property type="match status" value="1"/>
</dbReference>
<dbReference type="SUPFAM" id="SSF103657">
    <property type="entry name" value="BAR/IMD domain-like"/>
    <property type="match status" value="1"/>
</dbReference>
<dbReference type="AlphaFoldDB" id="A0AAV2YJY8"/>
<evidence type="ECO:0000259" key="2">
    <source>
        <dbReference type="PROSITE" id="PS50195"/>
    </source>
</evidence>
<dbReference type="PANTHER" id="PTHR10555:SF170">
    <property type="entry name" value="FI18122P1"/>
    <property type="match status" value="1"/>
</dbReference>
<evidence type="ECO:0000256" key="1">
    <source>
        <dbReference type="SAM" id="MobiDB-lite"/>
    </source>
</evidence>
<reference evidence="3" key="2">
    <citation type="journal article" date="2023" name="Microbiol Resour">
        <title>Decontamination and Annotation of the Draft Genome Sequence of the Oomycete Lagenidium giganteum ARSEF 373.</title>
        <authorList>
            <person name="Morgan W.R."/>
            <person name="Tartar A."/>
        </authorList>
    </citation>
    <scope>NUCLEOTIDE SEQUENCE</scope>
    <source>
        <strain evidence="3">ARSEF 373</strain>
    </source>
</reference>
<feature type="region of interest" description="Disordered" evidence="1">
    <location>
        <begin position="375"/>
        <end position="442"/>
    </location>
</feature>
<dbReference type="EMBL" id="DAKRPA010000354">
    <property type="protein sequence ID" value="DAZ93014.1"/>
    <property type="molecule type" value="Genomic_DNA"/>
</dbReference>
<protein>
    <recommendedName>
        <fullName evidence="2">PX domain-containing protein</fullName>
    </recommendedName>
</protein>
<evidence type="ECO:0000313" key="4">
    <source>
        <dbReference type="Proteomes" id="UP001146120"/>
    </source>
</evidence>
<feature type="compositionally biased region" description="Low complexity" evidence="1">
    <location>
        <begin position="380"/>
        <end position="390"/>
    </location>
</feature>
<dbReference type="GO" id="GO:0035091">
    <property type="term" value="F:phosphatidylinositol binding"/>
    <property type="evidence" value="ECO:0007669"/>
    <property type="project" value="InterPro"/>
</dbReference>
<gene>
    <name evidence="3" type="ORF">N0F65_011307</name>
</gene>
<dbReference type="InterPro" id="IPR027267">
    <property type="entry name" value="AH/BAR_dom_sf"/>
</dbReference>
<dbReference type="SUPFAM" id="SSF64268">
    <property type="entry name" value="PX domain"/>
    <property type="match status" value="1"/>
</dbReference>
<feature type="compositionally biased region" description="Basic and acidic residues" evidence="1">
    <location>
        <begin position="398"/>
        <end position="407"/>
    </location>
</feature>
<dbReference type="Gene3D" id="3.30.1520.10">
    <property type="entry name" value="Phox-like domain"/>
    <property type="match status" value="1"/>
</dbReference>
<dbReference type="Pfam" id="PF00787">
    <property type="entry name" value="PX"/>
    <property type="match status" value="1"/>
</dbReference>
<dbReference type="PANTHER" id="PTHR10555">
    <property type="entry name" value="SORTING NEXIN"/>
    <property type="match status" value="1"/>
</dbReference>
<comment type="caution">
    <text evidence="3">The sequence shown here is derived from an EMBL/GenBank/DDBJ whole genome shotgun (WGS) entry which is preliminary data.</text>
</comment>
<feature type="domain" description="PX" evidence="2">
    <location>
        <begin position="1"/>
        <end position="112"/>
    </location>
</feature>
<reference evidence="3" key="1">
    <citation type="submission" date="2022-11" db="EMBL/GenBank/DDBJ databases">
        <authorList>
            <person name="Morgan W.R."/>
            <person name="Tartar A."/>
        </authorList>
    </citation>
    <scope>NUCLEOTIDE SEQUENCE</scope>
    <source>
        <strain evidence="3">ARSEF 373</strain>
    </source>
</reference>
<sequence>MPISVGAAGKVGDGVNAYYVFKVTSDMFSIEPLEVDRRYSDFLWLHTQLSKQCAGYIIPPLPAKVVSVLQGPEFLERRRQGLERFLRKIVEHDELKNTNCFKSFLECSAVELTALKTESQRADGATASLASVTQRTNSWWSKAYQRMSENDKVKMIAAKAGRDMNSNTIEDQEFDELLKYVSDLHSHVKSFNAKVQNAHKQNRLAAGAYCEMIECMNTVADIEESSSGTPTCNFAAVLAILDTRARQIDGELENFSMSVDDFARWVGAVVNAIYVREDRRFVYQVKLAAKGKGANGGDPQDRELQEAKEDFDTVHARVMSEVARFRAEKATELRRMFAEYARLQLRCNAEMSAVLTNSLPVLETPAAQMASMNLNDTKSKSNGSGNDSNNANPLLDLDDMRKMESMRSDSGSPPSTIFDRKPSSYVNPVFGEGPEPYADVRL</sequence>
<dbReference type="PROSITE" id="PS50195">
    <property type="entry name" value="PX"/>
    <property type="match status" value="1"/>
</dbReference>
<proteinExistence type="predicted"/>